<evidence type="ECO:0000313" key="4">
    <source>
        <dbReference type="Proteomes" id="UP001151760"/>
    </source>
</evidence>
<dbReference type="Gene3D" id="4.10.60.10">
    <property type="entry name" value="Zinc finger, CCHC-type"/>
    <property type="match status" value="1"/>
</dbReference>
<comment type="caution">
    <text evidence="3">The sequence shown here is derived from an EMBL/GenBank/DDBJ whole genome shotgun (WGS) entry which is preliminary data.</text>
</comment>
<accession>A0ABQ4ZDY3</accession>
<dbReference type="PANTHER" id="PTHR46148">
    <property type="entry name" value="CHROMO DOMAIN-CONTAINING PROTEIN"/>
    <property type="match status" value="1"/>
</dbReference>
<dbReference type="InterPro" id="IPR056924">
    <property type="entry name" value="SH3_Tf2-1"/>
</dbReference>
<gene>
    <name evidence="3" type="ORF">Tco_0770956</name>
</gene>
<dbReference type="Pfam" id="PF13976">
    <property type="entry name" value="gag_pre-integrs"/>
    <property type="match status" value="1"/>
</dbReference>
<dbReference type="SUPFAM" id="SSF57756">
    <property type="entry name" value="Retrovirus zinc finger-like domains"/>
    <property type="match status" value="1"/>
</dbReference>
<evidence type="ECO:0000313" key="3">
    <source>
        <dbReference type="EMBL" id="GJS88320.1"/>
    </source>
</evidence>
<proteinExistence type="predicted"/>
<feature type="domain" description="GAG-pre-integrase" evidence="1">
    <location>
        <begin position="234"/>
        <end position="302"/>
    </location>
</feature>
<reference evidence="3" key="1">
    <citation type="journal article" date="2022" name="Int. J. Mol. Sci.">
        <title>Draft Genome of Tanacetum Coccineum: Genomic Comparison of Closely Related Tanacetum-Family Plants.</title>
        <authorList>
            <person name="Yamashiro T."/>
            <person name="Shiraishi A."/>
            <person name="Nakayama K."/>
            <person name="Satake H."/>
        </authorList>
    </citation>
    <scope>NUCLEOTIDE SEQUENCE</scope>
</reference>
<reference evidence="3" key="2">
    <citation type="submission" date="2022-01" db="EMBL/GenBank/DDBJ databases">
        <authorList>
            <person name="Yamashiro T."/>
            <person name="Shiraishi A."/>
            <person name="Satake H."/>
            <person name="Nakayama K."/>
        </authorList>
    </citation>
    <scope>NUCLEOTIDE SEQUENCE</scope>
</reference>
<dbReference type="Gene3D" id="3.30.420.10">
    <property type="entry name" value="Ribonuclease H-like superfamily/Ribonuclease H"/>
    <property type="match status" value="1"/>
</dbReference>
<dbReference type="PANTHER" id="PTHR46148:SF59">
    <property type="entry name" value="NUCLEOTIDYLTRANSFERASE, RIBONUCLEASE H"/>
    <property type="match status" value="1"/>
</dbReference>
<name>A0ABQ4ZDY3_9ASTR</name>
<organism evidence="3 4">
    <name type="scientific">Tanacetum coccineum</name>
    <dbReference type="NCBI Taxonomy" id="301880"/>
    <lineage>
        <taxon>Eukaryota</taxon>
        <taxon>Viridiplantae</taxon>
        <taxon>Streptophyta</taxon>
        <taxon>Embryophyta</taxon>
        <taxon>Tracheophyta</taxon>
        <taxon>Spermatophyta</taxon>
        <taxon>Magnoliopsida</taxon>
        <taxon>eudicotyledons</taxon>
        <taxon>Gunneridae</taxon>
        <taxon>Pentapetalae</taxon>
        <taxon>asterids</taxon>
        <taxon>campanulids</taxon>
        <taxon>Asterales</taxon>
        <taxon>Asteraceae</taxon>
        <taxon>Asteroideae</taxon>
        <taxon>Anthemideae</taxon>
        <taxon>Anthemidinae</taxon>
        <taxon>Tanacetum</taxon>
    </lineage>
</organism>
<evidence type="ECO:0000259" key="2">
    <source>
        <dbReference type="Pfam" id="PF24626"/>
    </source>
</evidence>
<feature type="domain" description="Tf2-1-like SH3-like" evidence="2">
    <location>
        <begin position="79"/>
        <end position="143"/>
    </location>
</feature>
<dbReference type="InterPro" id="IPR025724">
    <property type="entry name" value="GAG-pre-integrase_dom"/>
</dbReference>
<dbReference type="InterPro" id="IPR036397">
    <property type="entry name" value="RNaseH_sf"/>
</dbReference>
<dbReference type="EMBL" id="BQNB010011264">
    <property type="protein sequence ID" value="GJS88320.1"/>
    <property type="molecule type" value="Genomic_DNA"/>
</dbReference>
<dbReference type="Proteomes" id="UP001151760">
    <property type="component" value="Unassembled WGS sequence"/>
</dbReference>
<protein>
    <submittedName>
        <fullName evidence="3">Retrovirus-related pol polyprotein from transposon TNT 1-94</fullName>
    </submittedName>
</protein>
<evidence type="ECO:0000259" key="1">
    <source>
        <dbReference type="Pfam" id="PF13976"/>
    </source>
</evidence>
<dbReference type="Pfam" id="PF24626">
    <property type="entry name" value="SH3_Tf2-1"/>
    <property type="match status" value="1"/>
</dbReference>
<sequence length="422" mass="49305">MEKKVRREKTEEYPRVRGNSQKFFPEDIYLAFLPNAQDHLTKLQELSDPSENSTTLASCKRSAKKLRQCKAKAFRIPNGDRVMLKVSPRKGVIRFGKRRKLNPRYIRPFKILERIGLVAYKFELPEELNNVHSTFHVSNLKKCLSDKSLVIPMKELRLDDKLNVVEEPVKIMDREVKQLKLSRNPISKLRDEAAFFQYLIYFCHQSDFPVKLLYLSKLRCYNGRVIGRGIRKKGLYVMKLGNKPKDQICRAKIDENSTLWHRRLGHANMRLIQSLASKELVRNLPKLKFDQHFCDAYKMGKQAHASHKAKNIVSTTRCLELLHMDLFGPSSVRSYGGNRYTLVIVDDYSRSRRFLNKTGRKINANGSETIGFNKSKVECYNYHKKGHFARECRAPRENRNKEHVRRNVTVETQKPKALLAQR</sequence>
<keyword evidence="4" id="KW-1185">Reference proteome</keyword>
<dbReference type="InterPro" id="IPR036875">
    <property type="entry name" value="Znf_CCHC_sf"/>
</dbReference>